<feature type="region of interest" description="Disordered" evidence="1">
    <location>
        <begin position="83"/>
        <end position="131"/>
    </location>
</feature>
<feature type="region of interest" description="Disordered" evidence="1">
    <location>
        <begin position="149"/>
        <end position="189"/>
    </location>
</feature>
<dbReference type="InterPro" id="IPR039775">
    <property type="entry name" value="PHTF1/2"/>
</dbReference>
<evidence type="ECO:0000256" key="1">
    <source>
        <dbReference type="SAM" id="MobiDB-lite"/>
    </source>
</evidence>
<keyword evidence="2" id="KW-0472">Membrane</keyword>
<name>A0A833S820_9HYME</name>
<feature type="compositionally biased region" description="Polar residues" evidence="1">
    <location>
        <begin position="168"/>
        <end position="184"/>
    </location>
</feature>
<keyword evidence="4" id="KW-1185">Reference proteome</keyword>
<feature type="region of interest" description="Disordered" evidence="1">
    <location>
        <begin position="13"/>
        <end position="33"/>
    </location>
</feature>
<feature type="compositionally biased region" description="Polar residues" evidence="1">
    <location>
        <begin position="83"/>
        <end position="99"/>
    </location>
</feature>
<feature type="transmembrane region" description="Helical" evidence="2">
    <location>
        <begin position="491"/>
        <end position="513"/>
    </location>
</feature>
<dbReference type="Proteomes" id="UP000655588">
    <property type="component" value="Unassembled WGS sequence"/>
</dbReference>
<proteinExistence type="predicted"/>
<evidence type="ECO:0000313" key="4">
    <source>
        <dbReference type="Proteomes" id="UP000655588"/>
    </source>
</evidence>
<evidence type="ECO:0000256" key="2">
    <source>
        <dbReference type="SAM" id="Phobius"/>
    </source>
</evidence>
<feature type="compositionally biased region" description="Polar residues" evidence="1">
    <location>
        <begin position="21"/>
        <end position="33"/>
    </location>
</feature>
<dbReference type="GO" id="GO:0005783">
    <property type="term" value="C:endoplasmic reticulum"/>
    <property type="evidence" value="ECO:0007669"/>
    <property type="project" value="InterPro"/>
</dbReference>
<organism evidence="3 4">
    <name type="scientific">Frieseomelitta varia</name>
    <dbReference type="NCBI Taxonomy" id="561572"/>
    <lineage>
        <taxon>Eukaryota</taxon>
        <taxon>Metazoa</taxon>
        <taxon>Ecdysozoa</taxon>
        <taxon>Arthropoda</taxon>
        <taxon>Hexapoda</taxon>
        <taxon>Insecta</taxon>
        <taxon>Pterygota</taxon>
        <taxon>Neoptera</taxon>
        <taxon>Endopterygota</taxon>
        <taxon>Hymenoptera</taxon>
        <taxon>Apocrita</taxon>
        <taxon>Aculeata</taxon>
        <taxon>Apoidea</taxon>
        <taxon>Anthophila</taxon>
        <taxon>Apidae</taxon>
        <taxon>Frieseomelitta</taxon>
    </lineage>
</organism>
<keyword evidence="2" id="KW-0812">Transmembrane</keyword>
<keyword evidence="2" id="KW-1133">Transmembrane helix</keyword>
<feature type="transmembrane region" description="Helical" evidence="2">
    <location>
        <begin position="450"/>
        <end position="471"/>
    </location>
</feature>
<dbReference type="EMBL" id="WNWW01000204">
    <property type="protein sequence ID" value="KAF3428732.1"/>
    <property type="molecule type" value="Genomic_DNA"/>
</dbReference>
<sequence length="595" mass="67668">MVRRLRHTRCRIGLREDSKSSQDTASEKASTVSDEVLTSVRFAKKVVIENSLTVSRSQEFQTSCDNEPMNVAVNHPLPINEASASHTQSNEVSDQNMKNVHQDDDGFESLNGNVSSDNDKSTARTPVEKLKHKRELLKNNEERILWLEDSTSQQVSQPKFSAPELLKSQDNSSNSEAETSNKITMQDKDHCLVSRDGRQQCESEEEGECEETITNHLTEATTSATEWMGVTTNSDECSYSSELEESDLRNETNKNYGEFVEHPFSWEFELPPSIMLSSNCASYDRVSCTIWTRRDIKKAELSVLDISSAIIARVESMPESMNYFYGGLMLSVVLALIPSIKRLSDHVGMDNSSNVTSSLIPNDLTYVNLETYSDILSKVIWLLGQLFAVAERTYKQRLLYAKLFSHLTSSRRARKSDLPHFRLNKVRNIKLWLSVRSYLKRRGPQRSVDVIVSAVFIVTLLLLSFVSLELIKNSINITLIFVMKDLESLHSRYNVEALFWSFSLGIFILRFMTLGTKINKKYRNLSVLITEQINLYLQIEQKPHKKEELMVANNVLKLAADLIKVELECPFKISGLSANPYLYTITKVSIVLSEH</sequence>
<gene>
    <name evidence="3" type="ORF">E2986_09737</name>
</gene>
<dbReference type="PANTHER" id="PTHR12680:SF6">
    <property type="entry name" value="PROTEIN PHTF"/>
    <property type="match status" value="1"/>
</dbReference>
<evidence type="ECO:0000313" key="3">
    <source>
        <dbReference type="EMBL" id="KAF3428732.1"/>
    </source>
</evidence>
<accession>A0A833S820</accession>
<dbReference type="PANTHER" id="PTHR12680">
    <property type="entry name" value="PUTATIVE HOMEODOMAIN TRANSCRIPTION FACTOR PHTF"/>
    <property type="match status" value="1"/>
</dbReference>
<reference evidence="3" key="1">
    <citation type="submission" date="2019-11" db="EMBL/GenBank/DDBJ databases">
        <title>The nuclear and mitochondrial genomes of Frieseomelitta varia - a highly eusocial stingless bee (Meliponini) with a permanently sterile worker caste.</title>
        <authorList>
            <person name="Freitas F.C.P."/>
            <person name="Lourenco A.P."/>
            <person name="Nunes F.M.F."/>
            <person name="Paschoal A.R."/>
            <person name="Abreu F.C.P."/>
            <person name="Barbin F.O."/>
            <person name="Bataglia L."/>
            <person name="Cardoso-Junior C.A.M."/>
            <person name="Cervoni M.S."/>
            <person name="Silva S.R."/>
            <person name="Dalarmi F."/>
            <person name="Del Lama M.A."/>
            <person name="Depintor T.S."/>
            <person name="Ferreira K.M."/>
            <person name="Goria P.S."/>
            <person name="Jaskot M.C."/>
            <person name="Lago D.C."/>
            <person name="Luna-Lucena D."/>
            <person name="Moda L.M."/>
            <person name="Nascimento L."/>
            <person name="Pedrino M."/>
            <person name="Rabico F.O."/>
            <person name="Sanches F.C."/>
            <person name="Santos D.E."/>
            <person name="Santos C.G."/>
            <person name="Vieira J."/>
            <person name="Lopes T.F."/>
            <person name="Barchuk A.R."/>
            <person name="Hartfelder K."/>
            <person name="Simoes Z.L.P."/>
            <person name="Bitondi M.M.G."/>
            <person name="Pinheiro D.G."/>
        </authorList>
    </citation>
    <scope>NUCLEOTIDE SEQUENCE</scope>
    <source>
        <strain evidence="3">USP_RPSP 00005682</strain>
        <tissue evidence="3">Whole individual</tissue>
    </source>
</reference>
<feature type="compositionally biased region" description="Basic and acidic residues" evidence="1">
    <location>
        <begin position="117"/>
        <end position="129"/>
    </location>
</feature>
<feature type="transmembrane region" description="Helical" evidence="2">
    <location>
        <begin position="323"/>
        <end position="340"/>
    </location>
</feature>
<dbReference type="AlphaFoldDB" id="A0A833S820"/>
<protein>
    <recommendedName>
        <fullName evidence="5">Homeodomain transcription factor</fullName>
    </recommendedName>
</protein>
<evidence type="ECO:0008006" key="5">
    <source>
        <dbReference type="Google" id="ProtNLM"/>
    </source>
</evidence>
<feature type="compositionally biased region" description="Polar residues" evidence="1">
    <location>
        <begin position="149"/>
        <end position="159"/>
    </location>
</feature>
<comment type="caution">
    <text evidence="3">The sequence shown here is derived from an EMBL/GenBank/DDBJ whole genome shotgun (WGS) entry which is preliminary data.</text>
</comment>